<keyword evidence="7" id="KW-1185">Reference proteome</keyword>
<dbReference type="GO" id="GO:0004065">
    <property type="term" value="F:arylsulfatase activity"/>
    <property type="evidence" value="ECO:0007669"/>
    <property type="project" value="TreeGrafter"/>
</dbReference>
<dbReference type="PROSITE" id="PS00523">
    <property type="entry name" value="SULFATASE_1"/>
    <property type="match status" value="1"/>
</dbReference>
<dbReference type="Gene3D" id="3.40.720.10">
    <property type="entry name" value="Alkaline Phosphatase, subunit A"/>
    <property type="match status" value="1"/>
</dbReference>
<keyword evidence="3" id="KW-0378">Hydrolase</keyword>
<evidence type="ECO:0000256" key="3">
    <source>
        <dbReference type="ARBA" id="ARBA00022801"/>
    </source>
</evidence>
<name>A0A518IB94_9PLAN</name>
<comment type="similarity">
    <text evidence="1">Belongs to the sulfatase family.</text>
</comment>
<gene>
    <name evidence="6" type="ORF">Enr17x_24180</name>
</gene>
<dbReference type="InterPro" id="IPR024607">
    <property type="entry name" value="Sulfatase_CS"/>
</dbReference>
<evidence type="ECO:0000313" key="6">
    <source>
        <dbReference type="EMBL" id="QDV50378.1"/>
    </source>
</evidence>
<keyword evidence="2" id="KW-0479">Metal-binding</keyword>
<dbReference type="InterPro" id="IPR017850">
    <property type="entry name" value="Alkaline_phosphatase_core_sf"/>
</dbReference>
<evidence type="ECO:0000313" key="7">
    <source>
        <dbReference type="Proteomes" id="UP000318313"/>
    </source>
</evidence>
<dbReference type="Pfam" id="PF13646">
    <property type="entry name" value="HEAT_2"/>
    <property type="match status" value="1"/>
</dbReference>
<dbReference type="PANTHER" id="PTHR42693">
    <property type="entry name" value="ARYLSULFATASE FAMILY MEMBER"/>
    <property type="match status" value="1"/>
</dbReference>
<evidence type="ECO:0000259" key="5">
    <source>
        <dbReference type="Pfam" id="PF00884"/>
    </source>
</evidence>
<feature type="domain" description="Sulfatase N-terminal" evidence="5">
    <location>
        <begin position="149"/>
        <end position="323"/>
    </location>
</feature>
<dbReference type="PANTHER" id="PTHR42693:SF53">
    <property type="entry name" value="ENDO-4-O-SULFATASE"/>
    <property type="match status" value="1"/>
</dbReference>
<evidence type="ECO:0000256" key="2">
    <source>
        <dbReference type="ARBA" id="ARBA00022723"/>
    </source>
</evidence>
<accession>A0A518IB94</accession>
<dbReference type="SUPFAM" id="SSF53649">
    <property type="entry name" value="Alkaline phosphatase-like"/>
    <property type="match status" value="1"/>
</dbReference>
<reference evidence="6 7" key="1">
    <citation type="submission" date="2019-03" db="EMBL/GenBank/DDBJ databases">
        <title>Deep-cultivation of Planctomycetes and their phenomic and genomic characterization uncovers novel biology.</title>
        <authorList>
            <person name="Wiegand S."/>
            <person name="Jogler M."/>
            <person name="Boedeker C."/>
            <person name="Pinto D."/>
            <person name="Vollmers J."/>
            <person name="Rivas-Marin E."/>
            <person name="Kohn T."/>
            <person name="Peeters S.H."/>
            <person name="Heuer A."/>
            <person name="Rast P."/>
            <person name="Oberbeckmann S."/>
            <person name="Bunk B."/>
            <person name="Jeske O."/>
            <person name="Meyerdierks A."/>
            <person name="Storesund J.E."/>
            <person name="Kallscheuer N."/>
            <person name="Luecker S."/>
            <person name="Lage O.M."/>
            <person name="Pohl T."/>
            <person name="Merkel B.J."/>
            <person name="Hornburger P."/>
            <person name="Mueller R.-W."/>
            <person name="Bruemmer F."/>
            <person name="Labrenz M."/>
            <person name="Spormann A.M."/>
            <person name="Op den Camp H."/>
            <person name="Overmann J."/>
            <person name="Amann R."/>
            <person name="Jetten M.S.M."/>
            <person name="Mascher T."/>
            <person name="Medema M.H."/>
            <person name="Devos D.P."/>
            <person name="Kaster A.-K."/>
            <person name="Ovreas L."/>
            <person name="Rohde M."/>
            <person name="Galperin M.Y."/>
            <person name="Jogler C."/>
        </authorList>
    </citation>
    <scope>NUCLEOTIDE SEQUENCE [LARGE SCALE GENOMIC DNA]</scope>
    <source>
        <strain evidence="6 7">Enr17</strain>
    </source>
</reference>
<dbReference type="AlphaFoldDB" id="A0A518IB94"/>
<dbReference type="EMBL" id="CP037452">
    <property type="protein sequence ID" value="QDV50378.1"/>
    <property type="molecule type" value="Genomic_DNA"/>
</dbReference>
<evidence type="ECO:0000256" key="4">
    <source>
        <dbReference type="ARBA" id="ARBA00022837"/>
    </source>
</evidence>
<sequence length="648" mass="73742">MGFHLQIRFERKQMRFRSALQNKLGWILLSLTIALICVSDLPLFAAESETSRPNILWITSEDNGPHLGCYGDQYADTPHIDKLASQGMIYLNCWSTAPVCAPARTTLITGMYPTCLGAEHMRSMVKLPKNFLMYPQYLREAGYYCTNNSKEDYNVAKPGKVWDQSNRKAHWKNRKAGQPFFAVFNHTISHESKIRNRPHTLVHDPAKARVPAYHPDTSEVRHDWAQYYDRITEMDALVGKNLRELADAGLTDDTIIFYYGDHGSGMPRSKRWPYNSGLQVPLVVYVPPKFRKLAPPDYQTDGKSDRLVGFVDFAPTALSLAGIKPPAHMQGNAFMGQYETAPQEYQYGFRGRMDERYDLVRSVRNKRYLYIKNFMPHKKYGQYLNYMFQTPTTQVWKRMYDAGELVPPQTYFWETKPAEELYDLEADPDEVNNLAVSDEHQDILKELRQAQQQKILEIRDLGFMPEAEIHSLSDGGAPYLIGQNNELYPLKKILAMAEVASSGQQNEQAELVAGLDDQNSAVRYWAAMGLLMRGEDAVKQAHSALQKSLKDSSKSVRCIAAEALGKYGDAQESKEAVKTLVSLSNQNQDGVYVAMLALNGLDKLSNEKVAPVKDEIAQLPLKNPKLDRRLQSYVTRLVERIEEKQSQK</sequence>
<dbReference type="Pfam" id="PF00884">
    <property type="entry name" value="Sulfatase"/>
    <property type="match status" value="2"/>
</dbReference>
<evidence type="ECO:0000256" key="1">
    <source>
        <dbReference type="ARBA" id="ARBA00008779"/>
    </source>
</evidence>
<dbReference type="InterPro" id="IPR011989">
    <property type="entry name" value="ARM-like"/>
</dbReference>
<dbReference type="InterPro" id="IPR000917">
    <property type="entry name" value="Sulfatase_N"/>
</dbReference>
<organism evidence="6 7">
    <name type="scientific">Gimesia fumaroli</name>
    <dbReference type="NCBI Taxonomy" id="2527976"/>
    <lineage>
        <taxon>Bacteria</taxon>
        <taxon>Pseudomonadati</taxon>
        <taxon>Planctomycetota</taxon>
        <taxon>Planctomycetia</taxon>
        <taxon>Planctomycetales</taxon>
        <taxon>Planctomycetaceae</taxon>
        <taxon>Gimesia</taxon>
    </lineage>
</organism>
<dbReference type="SUPFAM" id="SSF48371">
    <property type="entry name" value="ARM repeat"/>
    <property type="match status" value="1"/>
</dbReference>
<dbReference type="GO" id="GO:0046872">
    <property type="term" value="F:metal ion binding"/>
    <property type="evidence" value="ECO:0007669"/>
    <property type="project" value="UniProtKB-KW"/>
</dbReference>
<keyword evidence="4" id="KW-0106">Calcium</keyword>
<dbReference type="Gene3D" id="1.25.10.10">
    <property type="entry name" value="Leucine-rich Repeat Variant"/>
    <property type="match status" value="1"/>
</dbReference>
<protein>
    <submittedName>
        <fullName evidence="6">Sulfatase</fullName>
    </submittedName>
</protein>
<dbReference type="InterPro" id="IPR016024">
    <property type="entry name" value="ARM-type_fold"/>
</dbReference>
<feature type="domain" description="Sulfatase N-terminal" evidence="5">
    <location>
        <begin position="53"/>
        <end position="144"/>
    </location>
</feature>
<dbReference type="CDD" id="cd16027">
    <property type="entry name" value="SGSH"/>
    <property type="match status" value="1"/>
</dbReference>
<dbReference type="InterPro" id="IPR050738">
    <property type="entry name" value="Sulfatase"/>
</dbReference>
<dbReference type="Proteomes" id="UP000318313">
    <property type="component" value="Chromosome"/>
</dbReference>
<proteinExistence type="inferred from homology"/>
<dbReference type="KEGG" id="gfm:Enr17x_24180"/>